<accession>F2NMM8</accession>
<dbReference type="Pfam" id="PF02518">
    <property type="entry name" value="HATPase_c"/>
    <property type="match status" value="1"/>
</dbReference>
<evidence type="ECO:0000313" key="13">
    <source>
        <dbReference type="EMBL" id="AEB12412.1"/>
    </source>
</evidence>
<feature type="domain" description="Histidine kinase" evidence="11">
    <location>
        <begin position="260"/>
        <end position="470"/>
    </location>
</feature>
<dbReference type="CDD" id="cd00075">
    <property type="entry name" value="HATPase"/>
    <property type="match status" value="1"/>
</dbReference>
<protein>
    <recommendedName>
        <fullName evidence="3">histidine kinase</fullName>
        <ecNumber evidence="3">2.7.13.3</ecNumber>
    </recommendedName>
</protein>
<evidence type="ECO:0000256" key="2">
    <source>
        <dbReference type="ARBA" id="ARBA00004370"/>
    </source>
</evidence>
<dbReference type="PROSITE" id="PS50109">
    <property type="entry name" value="HIS_KIN"/>
    <property type="match status" value="1"/>
</dbReference>
<dbReference type="SMART" id="SM00304">
    <property type="entry name" value="HAMP"/>
    <property type="match status" value="1"/>
</dbReference>
<dbReference type="RefSeq" id="WP_013704459.1">
    <property type="nucleotide sequence ID" value="NC_015387.1"/>
</dbReference>
<name>F2NMM8_MARHT</name>
<dbReference type="InterPro" id="IPR003661">
    <property type="entry name" value="HisK_dim/P_dom"/>
</dbReference>
<evidence type="ECO:0000256" key="1">
    <source>
        <dbReference type="ARBA" id="ARBA00000085"/>
    </source>
</evidence>
<keyword evidence="6" id="KW-0812">Transmembrane</keyword>
<keyword evidence="10" id="KW-0472">Membrane</keyword>
<dbReference type="EC" id="2.7.13.3" evidence="3"/>
<evidence type="ECO:0000256" key="4">
    <source>
        <dbReference type="ARBA" id="ARBA00022553"/>
    </source>
</evidence>
<dbReference type="GO" id="GO:0005886">
    <property type="term" value="C:plasma membrane"/>
    <property type="evidence" value="ECO:0007669"/>
    <property type="project" value="TreeGrafter"/>
</dbReference>
<dbReference type="Gene3D" id="1.10.287.130">
    <property type="match status" value="1"/>
</dbReference>
<evidence type="ECO:0000256" key="10">
    <source>
        <dbReference type="ARBA" id="ARBA00023136"/>
    </source>
</evidence>
<dbReference type="SUPFAM" id="SSF47384">
    <property type="entry name" value="Homodimeric domain of signal transducing histidine kinase"/>
    <property type="match status" value="1"/>
</dbReference>
<dbReference type="HOGENOM" id="CLU_000445_89_6_0"/>
<dbReference type="InterPro" id="IPR050428">
    <property type="entry name" value="TCS_sensor_his_kinase"/>
</dbReference>
<dbReference type="eggNOG" id="COG5002">
    <property type="taxonomic scope" value="Bacteria"/>
</dbReference>
<dbReference type="CDD" id="cd00082">
    <property type="entry name" value="HisKA"/>
    <property type="match status" value="1"/>
</dbReference>
<evidence type="ECO:0000259" key="11">
    <source>
        <dbReference type="PROSITE" id="PS50109"/>
    </source>
</evidence>
<proteinExistence type="predicted"/>
<dbReference type="AlphaFoldDB" id="F2NMM8"/>
<dbReference type="InterPro" id="IPR003594">
    <property type="entry name" value="HATPase_dom"/>
</dbReference>
<dbReference type="SMART" id="SM00388">
    <property type="entry name" value="HisKA"/>
    <property type="match status" value="1"/>
</dbReference>
<reference evidence="13 14" key="1">
    <citation type="journal article" date="2012" name="Stand. Genomic Sci.">
        <title>Complete genome sequence of the aerobic, heterotroph Marinithermus hydrothermalis type strain (T1(T)) from a deep-sea hydrothermal vent chimney.</title>
        <authorList>
            <person name="Copeland A."/>
            <person name="Gu W."/>
            <person name="Yasawong M."/>
            <person name="Lapidus A."/>
            <person name="Lucas S."/>
            <person name="Deshpande S."/>
            <person name="Pagani I."/>
            <person name="Tapia R."/>
            <person name="Cheng J.F."/>
            <person name="Goodwin L.A."/>
            <person name="Pitluck S."/>
            <person name="Liolios K."/>
            <person name="Ivanova N."/>
            <person name="Mavromatis K."/>
            <person name="Mikhailova N."/>
            <person name="Pati A."/>
            <person name="Chen A."/>
            <person name="Palaniappan K."/>
            <person name="Land M."/>
            <person name="Pan C."/>
            <person name="Brambilla E.M."/>
            <person name="Rohde M."/>
            <person name="Tindall B.J."/>
            <person name="Sikorski J."/>
            <person name="Goker M."/>
            <person name="Detter J.C."/>
            <person name="Bristow J."/>
            <person name="Eisen J.A."/>
            <person name="Markowitz V."/>
            <person name="Hugenholtz P."/>
            <person name="Kyrpides N.C."/>
            <person name="Klenk H.P."/>
            <person name="Woyke T."/>
        </authorList>
    </citation>
    <scope>NUCLEOTIDE SEQUENCE [LARGE SCALE GENOMIC DNA]</scope>
    <source>
        <strain evidence="14">DSM 14884 / JCM 11576 / T1</strain>
    </source>
</reference>
<dbReference type="PANTHER" id="PTHR45436">
    <property type="entry name" value="SENSOR HISTIDINE KINASE YKOH"/>
    <property type="match status" value="1"/>
</dbReference>
<dbReference type="SMART" id="SM00387">
    <property type="entry name" value="HATPase_c"/>
    <property type="match status" value="1"/>
</dbReference>
<evidence type="ECO:0000256" key="6">
    <source>
        <dbReference type="ARBA" id="ARBA00022692"/>
    </source>
</evidence>
<keyword evidence="4" id="KW-0597">Phosphoprotein</keyword>
<evidence type="ECO:0000256" key="7">
    <source>
        <dbReference type="ARBA" id="ARBA00022777"/>
    </source>
</evidence>
<dbReference type="InterPro" id="IPR036097">
    <property type="entry name" value="HisK_dim/P_sf"/>
</dbReference>
<dbReference type="FunFam" id="1.10.287.130:FF:000001">
    <property type="entry name" value="Two-component sensor histidine kinase"/>
    <property type="match status" value="1"/>
</dbReference>
<dbReference type="GO" id="GO:0000155">
    <property type="term" value="F:phosphorelay sensor kinase activity"/>
    <property type="evidence" value="ECO:0007669"/>
    <property type="project" value="InterPro"/>
</dbReference>
<dbReference type="InterPro" id="IPR003660">
    <property type="entry name" value="HAMP_dom"/>
</dbReference>
<dbReference type="PANTHER" id="PTHR45436:SF5">
    <property type="entry name" value="SENSOR HISTIDINE KINASE TRCS"/>
    <property type="match status" value="1"/>
</dbReference>
<evidence type="ECO:0000259" key="12">
    <source>
        <dbReference type="PROSITE" id="PS50885"/>
    </source>
</evidence>
<evidence type="ECO:0000256" key="5">
    <source>
        <dbReference type="ARBA" id="ARBA00022679"/>
    </source>
</evidence>
<dbReference type="Pfam" id="PF00672">
    <property type="entry name" value="HAMP"/>
    <property type="match status" value="1"/>
</dbReference>
<dbReference type="InterPro" id="IPR005467">
    <property type="entry name" value="His_kinase_dom"/>
</dbReference>
<keyword evidence="8" id="KW-1133">Transmembrane helix</keyword>
<comment type="subcellular location">
    <subcellularLocation>
        <location evidence="2">Membrane</location>
    </subcellularLocation>
</comment>
<dbReference type="PRINTS" id="PR00344">
    <property type="entry name" value="BCTRLSENSOR"/>
</dbReference>
<evidence type="ECO:0000256" key="3">
    <source>
        <dbReference type="ARBA" id="ARBA00012438"/>
    </source>
</evidence>
<dbReference type="InterPro" id="IPR004358">
    <property type="entry name" value="Sig_transdc_His_kin-like_C"/>
</dbReference>
<evidence type="ECO:0000256" key="9">
    <source>
        <dbReference type="ARBA" id="ARBA00023012"/>
    </source>
</evidence>
<dbReference type="InterPro" id="IPR036890">
    <property type="entry name" value="HATPase_C_sf"/>
</dbReference>
<dbReference type="KEGG" id="mhd:Marky_1677"/>
<dbReference type="Gene3D" id="3.30.565.10">
    <property type="entry name" value="Histidine kinase-like ATPase, C-terminal domain"/>
    <property type="match status" value="1"/>
</dbReference>
<sequence>MTLRTRITLLTLFVLTLSLLVIGSSVYALLQRYLYQNLRTELAEAVEQVVRLINQGSQQGINLFEIALPPSLYAEIDLVVTSPPYDTRDLIEGVIPIRNPTLGGYRLQLTPEDYQTLLREQALWTISTLPRENAPPLRLMVRAVLVEAQYPGLDRIPAVILTAKPVEGIEATLRELARSYAFTAVTVLLFGSLLAYLLVTRTLQPLETVARKAEEVSLQGMTSLPEPRGKDEVAALVRALNRMLSRLEAAFRSQTRFLADASHELRTPITAILGHVGYLLRRTSLTEAQRESLEIIRREAERMTKLVTDLLDLAGSEGGWRLEIRPVNLASLLNELAEEYRPAFNGRLVVEAPSTVWVAGDDSRLHQVFANLVNNAIKAGARTITLRARSLGEKVVVQVVDDGPGIPPEHLPYLFERFYRVDKARDRAAGGSGLGLAIVKAIVEAHGGEVWVESELGKGAVFSVSLRRAVAQPLPQR</sequence>
<keyword evidence="9" id="KW-0902">Two-component regulatory system</keyword>
<dbReference type="Pfam" id="PF00512">
    <property type="entry name" value="HisKA"/>
    <property type="match status" value="1"/>
</dbReference>
<evidence type="ECO:0000313" key="14">
    <source>
        <dbReference type="Proteomes" id="UP000007030"/>
    </source>
</evidence>
<evidence type="ECO:0000256" key="8">
    <source>
        <dbReference type="ARBA" id="ARBA00022989"/>
    </source>
</evidence>
<keyword evidence="14" id="KW-1185">Reference proteome</keyword>
<organism evidence="13 14">
    <name type="scientific">Marinithermus hydrothermalis (strain DSM 14884 / JCM 11576 / T1)</name>
    <dbReference type="NCBI Taxonomy" id="869210"/>
    <lineage>
        <taxon>Bacteria</taxon>
        <taxon>Thermotogati</taxon>
        <taxon>Deinococcota</taxon>
        <taxon>Deinococci</taxon>
        <taxon>Thermales</taxon>
        <taxon>Thermaceae</taxon>
        <taxon>Marinithermus</taxon>
    </lineage>
</organism>
<dbReference type="FunFam" id="3.30.565.10:FF:000006">
    <property type="entry name" value="Sensor histidine kinase WalK"/>
    <property type="match status" value="1"/>
</dbReference>
<dbReference type="SUPFAM" id="SSF55874">
    <property type="entry name" value="ATPase domain of HSP90 chaperone/DNA topoisomerase II/histidine kinase"/>
    <property type="match status" value="1"/>
</dbReference>
<dbReference type="CDD" id="cd06225">
    <property type="entry name" value="HAMP"/>
    <property type="match status" value="1"/>
</dbReference>
<keyword evidence="7 13" id="KW-0418">Kinase</keyword>
<gene>
    <name evidence="13" type="ordered locus">Marky_1677</name>
</gene>
<dbReference type="Gene3D" id="6.10.340.10">
    <property type="match status" value="1"/>
</dbReference>
<comment type="catalytic activity">
    <reaction evidence="1">
        <text>ATP + protein L-histidine = ADP + protein N-phospho-L-histidine.</text>
        <dbReference type="EC" id="2.7.13.3"/>
    </reaction>
</comment>
<feature type="domain" description="HAMP" evidence="12">
    <location>
        <begin position="200"/>
        <end position="252"/>
    </location>
</feature>
<dbReference type="STRING" id="869210.Marky_1677"/>
<dbReference type="PROSITE" id="PS50885">
    <property type="entry name" value="HAMP"/>
    <property type="match status" value="1"/>
</dbReference>
<dbReference type="Proteomes" id="UP000007030">
    <property type="component" value="Chromosome"/>
</dbReference>
<dbReference type="EMBL" id="CP002630">
    <property type="protein sequence ID" value="AEB12412.1"/>
    <property type="molecule type" value="Genomic_DNA"/>
</dbReference>
<keyword evidence="5" id="KW-0808">Transferase</keyword>
<dbReference type="OrthoDB" id="9796330at2"/>